<feature type="region of interest" description="Disordered" evidence="1">
    <location>
        <begin position="315"/>
        <end position="509"/>
    </location>
</feature>
<feature type="compositionally biased region" description="Basic and acidic residues" evidence="1">
    <location>
        <begin position="8"/>
        <end position="22"/>
    </location>
</feature>
<dbReference type="AlphaFoldDB" id="A0A4S3JWB4"/>
<dbReference type="PANTHER" id="PTHR28108">
    <property type="entry name" value="SWR1-COMPLEX PROTEIN 3"/>
    <property type="match status" value="1"/>
</dbReference>
<name>A0A4S3JWB4_9EURO</name>
<organism evidence="4 5">
    <name type="scientific">Aspergillus tanneri</name>
    <dbReference type="NCBI Taxonomy" id="1220188"/>
    <lineage>
        <taxon>Eukaryota</taxon>
        <taxon>Fungi</taxon>
        <taxon>Dikarya</taxon>
        <taxon>Ascomycota</taxon>
        <taxon>Pezizomycotina</taxon>
        <taxon>Eurotiomycetes</taxon>
        <taxon>Eurotiomycetidae</taxon>
        <taxon>Eurotiales</taxon>
        <taxon>Aspergillaceae</taxon>
        <taxon>Aspergillus</taxon>
        <taxon>Aspergillus subgen. Circumdati</taxon>
    </lineage>
</organism>
<feature type="compositionally biased region" description="Basic and acidic residues" evidence="1">
    <location>
        <begin position="121"/>
        <end position="134"/>
    </location>
</feature>
<gene>
    <name evidence="3" type="ORF">ATNIH1004_004921</name>
    <name evidence="4" type="ORF">EYZ11_000812</name>
</gene>
<proteinExistence type="predicted"/>
<dbReference type="Proteomes" id="UP000308092">
    <property type="component" value="Unassembled WGS sequence"/>
</dbReference>
<feature type="compositionally biased region" description="Polar residues" evidence="1">
    <location>
        <begin position="646"/>
        <end position="661"/>
    </location>
</feature>
<dbReference type="RefSeq" id="XP_033428391.1">
    <property type="nucleotide sequence ID" value="XM_033569585.1"/>
</dbReference>
<dbReference type="Pfam" id="PF24707">
    <property type="entry name" value="Swc3"/>
    <property type="match status" value="1"/>
</dbReference>
<dbReference type="InterPro" id="IPR057558">
    <property type="entry name" value="Swc3_dom"/>
</dbReference>
<feature type="compositionally biased region" description="Polar residues" evidence="1">
    <location>
        <begin position="622"/>
        <end position="632"/>
    </location>
</feature>
<comment type="caution">
    <text evidence="4">The sequence shown here is derived from an EMBL/GenBank/DDBJ whole genome shotgun (WGS) entry which is preliminary data.</text>
</comment>
<feature type="domain" description="SWR1-complex protein 3" evidence="2">
    <location>
        <begin position="65"/>
        <end position="159"/>
    </location>
</feature>
<dbReference type="InterPro" id="IPR037651">
    <property type="entry name" value="Swc3"/>
</dbReference>
<accession>A0A4S3JWB4</accession>
<feature type="compositionally biased region" description="Low complexity" evidence="1">
    <location>
        <begin position="320"/>
        <end position="373"/>
    </location>
</feature>
<sequence>MAQKRRLSARERREPAAKRRVSEATPQSQPPSSRRKASTPTAPPLPAPAPEIVEKPLPTKIKDGEGLPILSSPQPATLSPKEYQSIAESAVLFASLERSKKKWLSDGILVRYWTKPKKTKRDQIEGKNPPKESMSKVGPCNIVVGPHLFDAMIYTVKDPNAPPPIQYTPPQRPMVHYGHPNNFQQYHPYPSPAPPPNGRQHPSQTPPSHAPSPQPAHHLIGHPPPPTPGRTPTHPPSRPPPSPQPAQRPSPSQHPQPPQPPKPSPDPVIQMLATRAASDPDLKALMRVVASSKASQEQLRAFQAHIDELNAIIRAREQQQQRQQQQLQASHASTPGQSQPSPRTPQQTPQPAQQSGKQSAQQQQQQAQSSAPSRPREQPLPRVEVQTPKAPASVTSQATSSSTGPPPTPSSQKPDATPKVKQEPTAVTSQPPLAHPSSSAKPTSPTARPMPPLPQHQGAGPRPGPPYQQQPYPNHPAAIQSRPQQYGSPAPYYRPAPPPPPRQNYKSVVFEFTSPLTPYGSSTSGHAGSGDRYLFPEFTILEWLPGGNTVLASFLLVKKVDPNAPFPIETASDMGNSRSKGKSAPRSKKSEKNKGKATATEHGKETQKEDGKAGEEKDAVNPPSTQDPSATTESKEPTVDGGKTASEPSEQKGQTTATPSKADSDKQPAKDKPDDTKNTSNLKEYYQPVTFRIHSTNPKVLEPLTRVVKPPEEVRKYMNEVMDRAERAPDGFLAFRLPREEPGEGPEVEESKKGGTPVPTGQNRVSRGKAAVVADDSEAENSEIVEEVEEEEEEELRDFYGPPMGLISVRP</sequence>
<dbReference type="GeneID" id="54327623"/>
<dbReference type="STRING" id="1220188.A0A4S3JWB4"/>
<evidence type="ECO:0000259" key="2">
    <source>
        <dbReference type="Pfam" id="PF24707"/>
    </source>
</evidence>
<dbReference type="GO" id="GO:0140849">
    <property type="term" value="F:ATP-dependent H2AZ histone chaperone activity"/>
    <property type="evidence" value="ECO:0007669"/>
    <property type="project" value="InterPro"/>
</dbReference>
<feature type="compositionally biased region" description="Acidic residues" evidence="1">
    <location>
        <begin position="775"/>
        <end position="796"/>
    </location>
</feature>
<feature type="compositionally biased region" description="Pro residues" evidence="1">
    <location>
        <begin position="222"/>
        <end position="266"/>
    </location>
</feature>
<dbReference type="EMBL" id="SOSA01000012">
    <property type="protein sequence ID" value="THC99762.1"/>
    <property type="molecule type" value="Genomic_DNA"/>
</dbReference>
<evidence type="ECO:0000313" key="4">
    <source>
        <dbReference type="EMBL" id="THC99762.1"/>
    </source>
</evidence>
<evidence type="ECO:0000313" key="3">
    <source>
        <dbReference type="EMBL" id="KAA8649030.1"/>
    </source>
</evidence>
<feature type="region of interest" description="Disordered" evidence="1">
    <location>
        <begin position="735"/>
        <end position="811"/>
    </location>
</feature>
<feature type="compositionally biased region" description="Basic and acidic residues" evidence="1">
    <location>
        <begin position="662"/>
        <end position="677"/>
    </location>
</feature>
<feature type="compositionally biased region" description="Low complexity" evidence="1">
    <location>
        <begin position="390"/>
        <end position="403"/>
    </location>
</feature>
<evidence type="ECO:0000313" key="5">
    <source>
        <dbReference type="Proteomes" id="UP000308092"/>
    </source>
</evidence>
<feature type="region of interest" description="Disordered" evidence="1">
    <location>
        <begin position="564"/>
        <end position="683"/>
    </location>
</feature>
<feature type="compositionally biased region" description="Pro residues" evidence="1">
    <location>
        <begin position="160"/>
        <end position="172"/>
    </location>
</feature>
<feature type="compositionally biased region" description="Pro residues" evidence="1">
    <location>
        <begin position="492"/>
        <end position="502"/>
    </location>
</feature>
<dbReference type="OrthoDB" id="5338195at2759"/>
<feature type="region of interest" description="Disordered" evidence="1">
    <location>
        <begin position="1"/>
        <end position="78"/>
    </location>
</feature>
<evidence type="ECO:0000313" key="6">
    <source>
        <dbReference type="Proteomes" id="UP000324241"/>
    </source>
</evidence>
<dbReference type="VEuPathDB" id="FungiDB:EYZ11_000812"/>
<keyword evidence="5" id="KW-1185">Reference proteome</keyword>
<dbReference type="GO" id="GO:0000812">
    <property type="term" value="C:Swr1 complex"/>
    <property type="evidence" value="ECO:0007669"/>
    <property type="project" value="InterPro"/>
</dbReference>
<feature type="region of interest" description="Disordered" evidence="1">
    <location>
        <begin position="160"/>
        <end position="278"/>
    </location>
</feature>
<reference evidence="3 6" key="2">
    <citation type="submission" date="2019-08" db="EMBL/GenBank/DDBJ databases">
        <title>The genome sequence of a newly discovered highly antifungal drug resistant Aspergillus species, Aspergillus tanneri NIH 1004.</title>
        <authorList>
            <person name="Mounaud S."/>
            <person name="Singh I."/>
            <person name="Joardar V."/>
            <person name="Pakala S."/>
            <person name="Pakala S."/>
            <person name="Venepally P."/>
            <person name="Chung J.K."/>
            <person name="Losada L."/>
            <person name="Nierman W.C."/>
        </authorList>
    </citation>
    <scope>NUCLEOTIDE SEQUENCE [LARGE SCALE GENOMIC DNA]</scope>
    <source>
        <strain evidence="3 6">NIH1004</strain>
    </source>
</reference>
<protein>
    <recommendedName>
        <fullName evidence="2">SWR1-complex protein 3 domain-containing protein</fullName>
    </recommendedName>
</protein>
<feature type="region of interest" description="Disordered" evidence="1">
    <location>
        <begin position="118"/>
        <end position="138"/>
    </location>
</feature>
<reference evidence="4 5" key="1">
    <citation type="submission" date="2019-03" db="EMBL/GenBank/DDBJ databases">
        <title>The genome sequence of a newly discovered highly antifungal drug resistant Aspergillus species, Aspergillus tanneri NIH 1004.</title>
        <authorList>
            <person name="Mounaud S."/>
            <person name="Singh I."/>
            <person name="Joardar V."/>
            <person name="Pakala S."/>
            <person name="Pakala S."/>
            <person name="Venepally P."/>
            <person name="Hoover J."/>
            <person name="Nierman W."/>
            <person name="Chung J."/>
            <person name="Losada L."/>
        </authorList>
    </citation>
    <scope>NUCLEOTIDE SEQUENCE [LARGE SCALE GENOMIC DNA]</scope>
    <source>
        <strain evidence="4 5">NIH1004</strain>
    </source>
</reference>
<feature type="compositionally biased region" description="Low complexity" evidence="1">
    <location>
        <begin position="469"/>
        <end position="478"/>
    </location>
</feature>
<evidence type="ECO:0000256" key="1">
    <source>
        <dbReference type="SAM" id="MobiDB-lite"/>
    </source>
</evidence>
<dbReference type="Proteomes" id="UP000324241">
    <property type="component" value="Unassembled WGS sequence"/>
</dbReference>
<feature type="compositionally biased region" description="Basic and acidic residues" evidence="1">
    <location>
        <begin position="588"/>
        <end position="619"/>
    </location>
</feature>
<feature type="compositionally biased region" description="Pro residues" evidence="1">
    <location>
        <begin position="204"/>
        <end position="214"/>
    </location>
</feature>
<dbReference type="PANTHER" id="PTHR28108:SF1">
    <property type="entry name" value="SWR1-COMPLEX PROTEIN 3"/>
    <property type="match status" value="1"/>
</dbReference>
<dbReference type="EMBL" id="QUQM01000003">
    <property type="protein sequence ID" value="KAA8649030.1"/>
    <property type="molecule type" value="Genomic_DNA"/>
</dbReference>
<feature type="compositionally biased region" description="Low complexity" evidence="1">
    <location>
        <begin position="436"/>
        <end position="447"/>
    </location>
</feature>